<sequence length="360" mass="40288">MNNSDTPSCQLSNKTIESLTELANNLAWKQPNLSVLKPEFSGQYPPIAELLQHHLFASEERRRLVLPNLRAFNNETVAVFTDYGGETKGASYSTYSILVCGWNLKEPFLRRMKEIRHNYCLGTKEIAFKDFRMGQIQRALPDYLAALNNLLPGFLFTLAIDRRLTSIFGAQGRETKEFIANALARADLGERKAEVNEKLLRIVHLTAFLVGLLAQDGQRIFWMTDHDSISPTPSMHEKTLRLFQSVLGLYARKGHHFPLLGGALPFAERSLDTLDLLSAPDIVAGCIEQYVSQMHAVPPHEIKVKQGCDRVLQWLAHDGVGLKKMNMIMRPGKSGGIEAVTFEFGLETPPTDAVVIPVSM</sequence>
<dbReference type="eggNOG" id="ENOG503033A">
    <property type="taxonomic scope" value="Bacteria"/>
</dbReference>
<proteinExistence type="predicted"/>
<dbReference type="AlphaFoldDB" id="Q07TI0"/>
<dbReference type="OrthoDB" id="8446663at2"/>
<evidence type="ECO:0000313" key="1">
    <source>
        <dbReference type="EMBL" id="ABJ04754.1"/>
    </source>
</evidence>
<organism evidence="1">
    <name type="scientific">Rhodopseudomonas palustris (strain BisA53)</name>
    <dbReference type="NCBI Taxonomy" id="316055"/>
    <lineage>
        <taxon>Bacteria</taxon>
        <taxon>Pseudomonadati</taxon>
        <taxon>Pseudomonadota</taxon>
        <taxon>Alphaproteobacteria</taxon>
        <taxon>Hyphomicrobiales</taxon>
        <taxon>Nitrobacteraceae</taxon>
        <taxon>Rhodopseudomonas</taxon>
    </lineage>
</organism>
<evidence type="ECO:0008006" key="2">
    <source>
        <dbReference type="Google" id="ProtNLM"/>
    </source>
</evidence>
<dbReference type="KEGG" id="rpe:RPE_0798"/>
<name>Q07TI0_RHOP5</name>
<gene>
    <name evidence="1" type="ordered locus">RPE_0798</name>
</gene>
<dbReference type="HOGENOM" id="CLU_769206_0_0_5"/>
<dbReference type="EMBL" id="CP000463">
    <property type="protein sequence ID" value="ABJ04754.1"/>
    <property type="molecule type" value="Genomic_DNA"/>
</dbReference>
<protein>
    <recommendedName>
        <fullName evidence="2">DUF3800 domain-containing protein</fullName>
    </recommendedName>
</protein>
<accession>Q07TI0</accession>
<reference evidence="1" key="1">
    <citation type="submission" date="2006-09" db="EMBL/GenBank/DDBJ databases">
        <title>Complete sequence of Rhodopseudomonas palustris BisA53.</title>
        <authorList>
            <consortium name="US DOE Joint Genome Institute"/>
            <person name="Copeland A."/>
            <person name="Lucas S."/>
            <person name="Lapidus A."/>
            <person name="Barry K."/>
            <person name="Detter J.C."/>
            <person name="Glavina del Rio T."/>
            <person name="Hammon N."/>
            <person name="Israni S."/>
            <person name="Dalin E."/>
            <person name="Tice H."/>
            <person name="Pitluck S."/>
            <person name="Chain P."/>
            <person name="Malfatti S."/>
            <person name="Shin M."/>
            <person name="Vergez L."/>
            <person name="Schmutz J."/>
            <person name="Larimer F."/>
            <person name="Land M."/>
            <person name="Hauser L."/>
            <person name="Pelletier D.A."/>
            <person name="Kyrpides N."/>
            <person name="Kim E."/>
            <person name="Harwood C.S."/>
            <person name="Oda Y."/>
            <person name="Richardson P."/>
        </authorList>
    </citation>
    <scope>NUCLEOTIDE SEQUENCE [LARGE SCALE GENOMIC DNA]</scope>
    <source>
        <strain evidence="1">BisA53</strain>
    </source>
</reference>